<dbReference type="PRINTS" id="PR00056">
    <property type="entry name" value="HSFDOMAIN"/>
</dbReference>
<dbReference type="GO" id="GO:0000978">
    <property type="term" value="F:RNA polymerase II cis-regulatory region sequence-specific DNA binding"/>
    <property type="evidence" value="ECO:0007669"/>
    <property type="project" value="TreeGrafter"/>
</dbReference>
<dbReference type="SMART" id="SM00415">
    <property type="entry name" value="HSF"/>
    <property type="match status" value="1"/>
</dbReference>
<proteinExistence type="inferred from homology"/>
<protein>
    <recommendedName>
        <fullName evidence="11">HSF-type DNA-binding domain-containing protein</fullName>
    </recommendedName>
</protein>
<evidence type="ECO:0000259" key="11">
    <source>
        <dbReference type="PROSITE" id="PS00434"/>
    </source>
</evidence>
<evidence type="ECO:0000256" key="6">
    <source>
        <dbReference type="ARBA" id="ARBA00023125"/>
    </source>
</evidence>
<dbReference type="InterPro" id="IPR036390">
    <property type="entry name" value="WH_DNA-bd_sf"/>
</dbReference>
<comment type="caution">
    <text evidence="12">The sequence shown here is derived from an EMBL/GenBank/DDBJ whole genome shotgun (WGS) entry which is preliminary data.</text>
</comment>
<evidence type="ECO:0000256" key="8">
    <source>
        <dbReference type="ARBA" id="ARBA00023242"/>
    </source>
</evidence>
<feature type="region of interest" description="Disordered" evidence="10">
    <location>
        <begin position="265"/>
        <end position="320"/>
    </location>
</feature>
<evidence type="ECO:0000256" key="9">
    <source>
        <dbReference type="RuleBase" id="RU004020"/>
    </source>
</evidence>
<keyword evidence="8" id="KW-0539">Nucleus</keyword>
<comment type="subcellular location">
    <subcellularLocation>
        <location evidence="1">Nucleus</location>
    </subcellularLocation>
</comment>
<dbReference type="EMBL" id="JAXIOK010000012">
    <property type="protein sequence ID" value="KAK4758550.1"/>
    <property type="molecule type" value="Genomic_DNA"/>
</dbReference>
<reference evidence="12 13" key="1">
    <citation type="journal article" date="2023" name="Hortic Res">
        <title>Pangenome of water caltrop reveals structural variations and asymmetric subgenome divergence after allopolyploidization.</title>
        <authorList>
            <person name="Zhang X."/>
            <person name="Chen Y."/>
            <person name="Wang L."/>
            <person name="Yuan Y."/>
            <person name="Fang M."/>
            <person name="Shi L."/>
            <person name="Lu R."/>
            <person name="Comes H.P."/>
            <person name="Ma Y."/>
            <person name="Chen Y."/>
            <person name="Huang G."/>
            <person name="Zhou Y."/>
            <person name="Zheng Z."/>
            <person name="Qiu Y."/>
        </authorList>
    </citation>
    <scope>NUCLEOTIDE SEQUENCE [LARGE SCALE GENOMIC DNA]</scope>
    <source>
        <tissue evidence="12">Roots</tissue>
    </source>
</reference>
<dbReference type="GO" id="GO:0005634">
    <property type="term" value="C:nucleus"/>
    <property type="evidence" value="ECO:0007669"/>
    <property type="project" value="UniProtKB-SubCell"/>
</dbReference>
<keyword evidence="4" id="KW-0805">Transcription regulation</keyword>
<organism evidence="12 13">
    <name type="scientific">Trapa incisa</name>
    <dbReference type="NCBI Taxonomy" id="236973"/>
    <lineage>
        <taxon>Eukaryota</taxon>
        <taxon>Viridiplantae</taxon>
        <taxon>Streptophyta</taxon>
        <taxon>Embryophyta</taxon>
        <taxon>Tracheophyta</taxon>
        <taxon>Spermatophyta</taxon>
        <taxon>Magnoliopsida</taxon>
        <taxon>eudicotyledons</taxon>
        <taxon>Gunneridae</taxon>
        <taxon>Pentapetalae</taxon>
        <taxon>rosids</taxon>
        <taxon>malvids</taxon>
        <taxon>Myrtales</taxon>
        <taxon>Lythraceae</taxon>
        <taxon>Trapa</taxon>
    </lineage>
</organism>
<feature type="compositionally biased region" description="Basic and acidic residues" evidence="10">
    <location>
        <begin position="277"/>
        <end position="320"/>
    </location>
</feature>
<gene>
    <name evidence="12" type="ORF">SAY87_019851</name>
</gene>
<dbReference type="SUPFAM" id="SSF46785">
    <property type="entry name" value="Winged helix' DNA-binding domain"/>
    <property type="match status" value="1"/>
</dbReference>
<evidence type="ECO:0000313" key="13">
    <source>
        <dbReference type="Proteomes" id="UP001345219"/>
    </source>
</evidence>
<evidence type="ECO:0000256" key="5">
    <source>
        <dbReference type="ARBA" id="ARBA00023016"/>
    </source>
</evidence>
<comment type="subunit">
    <text evidence="2">Homotrimer.</text>
</comment>
<comment type="similarity">
    <text evidence="9">Belongs to the HSF family.</text>
</comment>
<dbReference type="AlphaFoldDB" id="A0AAN7K0I1"/>
<keyword evidence="5" id="KW-0346">Stress response</keyword>
<evidence type="ECO:0000256" key="7">
    <source>
        <dbReference type="ARBA" id="ARBA00023163"/>
    </source>
</evidence>
<dbReference type="PANTHER" id="PTHR10015">
    <property type="entry name" value="HEAT SHOCK TRANSCRIPTION FACTOR"/>
    <property type="match status" value="1"/>
</dbReference>
<dbReference type="InterPro" id="IPR000232">
    <property type="entry name" value="HSF_DNA-bd"/>
</dbReference>
<feature type="compositionally biased region" description="Polar residues" evidence="10">
    <location>
        <begin position="13"/>
        <end position="22"/>
    </location>
</feature>
<dbReference type="Gene3D" id="1.10.10.10">
    <property type="entry name" value="Winged helix-like DNA-binding domain superfamily/Winged helix DNA-binding domain"/>
    <property type="match status" value="1"/>
</dbReference>
<keyword evidence="3" id="KW-0597">Phosphoprotein</keyword>
<feature type="region of interest" description="Disordered" evidence="10">
    <location>
        <begin position="1"/>
        <end position="22"/>
    </location>
</feature>
<dbReference type="GO" id="GO:0006357">
    <property type="term" value="P:regulation of transcription by RNA polymerase II"/>
    <property type="evidence" value="ECO:0007669"/>
    <property type="project" value="TreeGrafter"/>
</dbReference>
<evidence type="ECO:0000256" key="1">
    <source>
        <dbReference type="ARBA" id="ARBA00004123"/>
    </source>
</evidence>
<evidence type="ECO:0000256" key="2">
    <source>
        <dbReference type="ARBA" id="ARBA00011233"/>
    </source>
</evidence>
<dbReference type="Pfam" id="PF00447">
    <property type="entry name" value="HSF_DNA-bind"/>
    <property type="match status" value="1"/>
</dbReference>
<dbReference type="FunFam" id="1.10.10.10:FF:000037">
    <property type="entry name" value="Heat stress transcription factor B-4"/>
    <property type="match status" value="1"/>
</dbReference>
<name>A0AAN7K0I1_9MYRT</name>
<dbReference type="GO" id="GO:0003700">
    <property type="term" value="F:DNA-binding transcription factor activity"/>
    <property type="evidence" value="ECO:0007669"/>
    <property type="project" value="InterPro"/>
</dbReference>
<evidence type="ECO:0000256" key="4">
    <source>
        <dbReference type="ARBA" id="ARBA00023015"/>
    </source>
</evidence>
<feature type="region of interest" description="Disordered" evidence="10">
    <location>
        <begin position="232"/>
        <end position="252"/>
    </location>
</feature>
<keyword evidence="6" id="KW-0238">DNA-binding</keyword>
<accession>A0AAN7K0I1</accession>
<evidence type="ECO:0000256" key="3">
    <source>
        <dbReference type="ARBA" id="ARBA00022553"/>
    </source>
</evidence>
<keyword evidence="13" id="KW-1185">Reference proteome</keyword>
<evidence type="ECO:0000313" key="12">
    <source>
        <dbReference type="EMBL" id="KAK4758550.1"/>
    </source>
</evidence>
<dbReference type="PROSITE" id="PS00434">
    <property type="entry name" value="HSF_DOMAIN"/>
    <property type="match status" value="1"/>
</dbReference>
<dbReference type="PANTHER" id="PTHR10015:SF169">
    <property type="entry name" value="HEAT STRESS TRANSCRIPTION FACTOR B-2B"/>
    <property type="match status" value="1"/>
</dbReference>
<sequence>MPPPPPPIPVEQTGESPSCELQRSLPTPFLTKTYRIVDDPAVDDLISWNEDGTTFIVWKPAEFARDLLPKYFKHNNFSSFVRQLNTYGFRKVVPDQWEFANDCFKRGEKGLLRDIQRRKISPAATAATVTVAAVATVTPSNSGDEQVISPPAVVAVAAAASAATLHLSPNCTTTPELLQENDRLRKENIQMSQELSQLRGLCNSILSLMANYVSRPPDSGSAVEGQTLELMPGRQAPRPAVEDTGASVRAAADEVSPRLFGVPLGAKRPRAAGATAEVERSERRETDLLRDWDGGSEVKPDPSDGSEDHRDPSWLELGKQ</sequence>
<keyword evidence="7" id="KW-0804">Transcription</keyword>
<evidence type="ECO:0000256" key="10">
    <source>
        <dbReference type="SAM" id="MobiDB-lite"/>
    </source>
</evidence>
<feature type="domain" description="HSF-type DNA-binding" evidence="11">
    <location>
        <begin position="68"/>
        <end position="92"/>
    </location>
</feature>
<dbReference type="InterPro" id="IPR036388">
    <property type="entry name" value="WH-like_DNA-bd_sf"/>
</dbReference>
<dbReference type="Proteomes" id="UP001345219">
    <property type="component" value="Chromosome 15"/>
</dbReference>